<dbReference type="InterPro" id="IPR000182">
    <property type="entry name" value="GNAT_dom"/>
</dbReference>
<evidence type="ECO:0000259" key="1">
    <source>
        <dbReference type="PROSITE" id="PS51186"/>
    </source>
</evidence>
<proteinExistence type="predicted"/>
<gene>
    <name evidence="2" type="ORF">METZ01_LOCUS214471</name>
</gene>
<protein>
    <recommendedName>
        <fullName evidence="1">N-acetyltransferase domain-containing protein</fullName>
    </recommendedName>
</protein>
<dbReference type="PROSITE" id="PS51186">
    <property type="entry name" value="GNAT"/>
    <property type="match status" value="1"/>
</dbReference>
<dbReference type="InterPro" id="IPR016181">
    <property type="entry name" value="Acyl_CoA_acyltransferase"/>
</dbReference>
<name>A0A382FHK6_9ZZZZ</name>
<reference evidence="2" key="1">
    <citation type="submission" date="2018-05" db="EMBL/GenBank/DDBJ databases">
        <authorList>
            <person name="Lanie J.A."/>
            <person name="Ng W.-L."/>
            <person name="Kazmierczak K.M."/>
            <person name="Andrzejewski T.M."/>
            <person name="Davidsen T.M."/>
            <person name="Wayne K.J."/>
            <person name="Tettelin H."/>
            <person name="Glass J.I."/>
            <person name="Rusch D."/>
            <person name="Podicherti R."/>
            <person name="Tsui H.-C.T."/>
            <person name="Winkler M.E."/>
        </authorList>
    </citation>
    <scope>NUCLEOTIDE SEQUENCE</scope>
</reference>
<feature type="domain" description="N-acetyltransferase" evidence="1">
    <location>
        <begin position="1"/>
        <end position="156"/>
    </location>
</feature>
<accession>A0A382FHK6</accession>
<sequence>MYTVEKVGFDDIYHIWQEELWPGRSIINKISTLTIRNNKLEQQTNIKRYEATVVFFALKYTSHYYVKKEKLVGVNSGAQCGSKLYRSRGLWINPRHRGLGFAKELLNAVMEEGKNRDCNEIWSFPRKDSLYVYENIGFKKQSDWIEDDVEFGPNCIV</sequence>
<dbReference type="GO" id="GO:0016747">
    <property type="term" value="F:acyltransferase activity, transferring groups other than amino-acyl groups"/>
    <property type="evidence" value="ECO:0007669"/>
    <property type="project" value="InterPro"/>
</dbReference>
<dbReference type="CDD" id="cd04301">
    <property type="entry name" value="NAT_SF"/>
    <property type="match status" value="1"/>
</dbReference>
<dbReference type="Pfam" id="PF00583">
    <property type="entry name" value="Acetyltransf_1"/>
    <property type="match status" value="1"/>
</dbReference>
<dbReference type="Gene3D" id="3.40.630.30">
    <property type="match status" value="1"/>
</dbReference>
<feature type="non-terminal residue" evidence="2">
    <location>
        <position position="157"/>
    </location>
</feature>
<dbReference type="AlphaFoldDB" id="A0A382FHK6"/>
<dbReference type="EMBL" id="UINC01049617">
    <property type="protein sequence ID" value="SVB61617.1"/>
    <property type="molecule type" value="Genomic_DNA"/>
</dbReference>
<organism evidence="2">
    <name type="scientific">marine metagenome</name>
    <dbReference type="NCBI Taxonomy" id="408172"/>
    <lineage>
        <taxon>unclassified sequences</taxon>
        <taxon>metagenomes</taxon>
        <taxon>ecological metagenomes</taxon>
    </lineage>
</organism>
<dbReference type="SUPFAM" id="SSF55729">
    <property type="entry name" value="Acyl-CoA N-acyltransferases (Nat)"/>
    <property type="match status" value="1"/>
</dbReference>
<evidence type="ECO:0000313" key="2">
    <source>
        <dbReference type="EMBL" id="SVB61617.1"/>
    </source>
</evidence>